<protein>
    <submittedName>
        <fullName evidence="1">Uncharacterized protein</fullName>
    </submittedName>
</protein>
<dbReference type="OrthoDB" id="2631524at2759"/>
<reference evidence="1" key="1">
    <citation type="submission" date="2020-05" db="EMBL/GenBank/DDBJ databases">
        <title>Mycena genomes resolve the evolution of fungal bioluminescence.</title>
        <authorList>
            <person name="Tsai I.J."/>
        </authorList>
    </citation>
    <scope>NUCLEOTIDE SEQUENCE</scope>
    <source>
        <strain evidence="1">CCC161011</strain>
    </source>
</reference>
<sequence length="247" mass="28037">MAPRKEHWAWKERGCPEVKGFTPALAMKEYVQNVVGEVLKELEVREWSEWVREDLRSDSVNEQQARKLGLIQSYPGLLTGPHGASIKRLETWLSLYILWATIPALRLKRQARPDLHAETDTQLQTNGHYDILDFNNHMDPNADFATFAIDGASTSRETKYAVGHKGKGFILATQFFLEHVEEVSGAMKEREELTPGVSFRVGQQIGTLKWKKTLLEVIVDDLTLSIEQYLAQRGTYSVAPKTVIARS</sequence>
<evidence type="ECO:0000313" key="1">
    <source>
        <dbReference type="EMBL" id="KAF7359928.1"/>
    </source>
</evidence>
<accession>A0A8H6YEZ1</accession>
<comment type="caution">
    <text evidence="1">The sequence shown here is derived from an EMBL/GenBank/DDBJ whole genome shotgun (WGS) entry which is preliminary data.</text>
</comment>
<organism evidence="1 2">
    <name type="scientific">Mycena venus</name>
    <dbReference type="NCBI Taxonomy" id="2733690"/>
    <lineage>
        <taxon>Eukaryota</taxon>
        <taxon>Fungi</taxon>
        <taxon>Dikarya</taxon>
        <taxon>Basidiomycota</taxon>
        <taxon>Agaricomycotina</taxon>
        <taxon>Agaricomycetes</taxon>
        <taxon>Agaricomycetidae</taxon>
        <taxon>Agaricales</taxon>
        <taxon>Marasmiineae</taxon>
        <taxon>Mycenaceae</taxon>
        <taxon>Mycena</taxon>
    </lineage>
</organism>
<name>A0A8H6YEZ1_9AGAR</name>
<gene>
    <name evidence="1" type="ORF">MVEN_00719000</name>
</gene>
<evidence type="ECO:0000313" key="2">
    <source>
        <dbReference type="Proteomes" id="UP000620124"/>
    </source>
</evidence>
<dbReference type="AlphaFoldDB" id="A0A8H6YEZ1"/>
<proteinExistence type="predicted"/>
<dbReference type="EMBL" id="JACAZI010000005">
    <property type="protein sequence ID" value="KAF7359928.1"/>
    <property type="molecule type" value="Genomic_DNA"/>
</dbReference>
<keyword evidence="2" id="KW-1185">Reference proteome</keyword>
<dbReference type="Proteomes" id="UP000620124">
    <property type="component" value="Unassembled WGS sequence"/>
</dbReference>